<accession>A0A0F0I7C6</accession>
<name>A0A0F0I7C6_ASPPU</name>
<dbReference type="InterPro" id="IPR000182">
    <property type="entry name" value="GNAT_dom"/>
</dbReference>
<dbReference type="PANTHER" id="PTHR42791:SF2">
    <property type="entry name" value="N-ACETYLTRANSFERASE DOMAIN-CONTAINING PROTEIN"/>
    <property type="match status" value="1"/>
</dbReference>
<sequence length="223" mass="25188">MTDNIDIHYASESESAALGHINIASFRHGLMWLNALPGMDPEVCMPMKQARCLEKLASPDIHVFSAVDTSVDRVVGYARWTVPWEENKVELSEEGRAMVANAASLRPEGMRTDTWELSFKLMKEKKAVHTTKDDMFLDILAILPEYQGKGIGSKLLQWGTQQADARNARIYLEATIEGYPLYRKYGWHEVDRLEIDYTQYGGTGQITFILMMRDPQSSGVAPN</sequence>
<dbReference type="Pfam" id="PF13508">
    <property type="entry name" value="Acetyltransf_7"/>
    <property type="match status" value="1"/>
</dbReference>
<keyword evidence="2" id="KW-0808">Transferase</keyword>
<reference evidence="2 3" key="1">
    <citation type="submission" date="2015-02" db="EMBL/GenBank/DDBJ databases">
        <title>Draft genome sequence of Aspergillus parasiticus SU-1.</title>
        <authorList>
            <person name="Yu J."/>
            <person name="Fedorova N."/>
            <person name="Yin Y."/>
            <person name="Losada L."/>
            <person name="Zafar N."/>
            <person name="Taujale R."/>
            <person name="Ehrlich K.C."/>
            <person name="Bhatnagar D."/>
            <person name="Cleveland T.E."/>
            <person name="Bennett J.W."/>
            <person name="Nierman W.C."/>
        </authorList>
    </citation>
    <scope>NUCLEOTIDE SEQUENCE [LARGE SCALE GENOMIC DNA]</scope>
    <source>
        <strain evidence="3">ATCC 56775 / NRRL 5862 / SRRC 143 / SU-1</strain>
    </source>
</reference>
<dbReference type="PANTHER" id="PTHR42791">
    <property type="entry name" value="GNAT FAMILY ACETYLTRANSFERASE"/>
    <property type="match status" value="1"/>
</dbReference>
<dbReference type="SUPFAM" id="SSF55729">
    <property type="entry name" value="Acyl-CoA N-acyltransferases (Nat)"/>
    <property type="match status" value="1"/>
</dbReference>
<proteinExistence type="predicted"/>
<feature type="domain" description="N-acetyltransferase" evidence="1">
    <location>
        <begin position="21"/>
        <end position="216"/>
    </location>
</feature>
<comment type="caution">
    <text evidence="2">The sequence shown here is derived from an EMBL/GenBank/DDBJ whole genome shotgun (WGS) entry which is preliminary data.</text>
</comment>
<dbReference type="InterPro" id="IPR052523">
    <property type="entry name" value="Trichothecene_AcTrans"/>
</dbReference>
<dbReference type="InterPro" id="IPR016181">
    <property type="entry name" value="Acyl_CoA_acyltransferase"/>
</dbReference>
<dbReference type="EMBL" id="JZEE01000586">
    <property type="protein sequence ID" value="KJK63056.1"/>
    <property type="molecule type" value="Genomic_DNA"/>
</dbReference>
<dbReference type="CDD" id="cd04301">
    <property type="entry name" value="NAT_SF"/>
    <property type="match status" value="1"/>
</dbReference>
<evidence type="ECO:0000259" key="1">
    <source>
        <dbReference type="PROSITE" id="PS51186"/>
    </source>
</evidence>
<organism evidence="2 3">
    <name type="scientific">Aspergillus parasiticus (strain ATCC 56775 / NRRL 5862 / SRRC 143 / SU-1)</name>
    <dbReference type="NCBI Taxonomy" id="1403190"/>
    <lineage>
        <taxon>Eukaryota</taxon>
        <taxon>Fungi</taxon>
        <taxon>Dikarya</taxon>
        <taxon>Ascomycota</taxon>
        <taxon>Pezizomycotina</taxon>
        <taxon>Eurotiomycetes</taxon>
        <taxon>Eurotiomycetidae</taxon>
        <taxon>Eurotiales</taxon>
        <taxon>Aspergillaceae</taxon>
        <taxon>Aspergillus</taxon>
        <taxon>Aspergillus subgen. Circumdati</taxon>
    </lineage>
</organism>
<protein>
    <submittedName>
        <fullName evidence="2">Acetyltransferase GNAT domain protein</fullName>
    </submittedName>
</protein>
<evidence type="ECO:0000313" key="3">
    <source>
        <dbReference type="Proteomes" id="UP000033540"/>
    </source>
</evidence>
<evidence type="ECO:0000313" key="2">
    <source>
        <dbReference type="EMBL" id="KJK63056.1"/>
    </source>
</evidence>
<dbReference type="OrthoDB" id="410198at2759"/>
<gene>
    <name evidence="2" type="ORF">P875_00034114</name>
</gene>
<dbReference type="STRING" id="1403190.A0A0F0I7C6"/>
<dbReference type="PROSITE" id="PS51186">
    <property type="entry name" value="GNAT"/>
    <property type="match status" value="1"/>
</dbReference>
<dbReference type="GO" id="GO:0016747">
    <property type="term" value="F:acyltransferase activity, transferring groups other than amino-acyl groups"/>
    <property type="evidence" value="ECO:0007669"/>
    <property type="project" value="InterPro"/>
</dbReference>
<dbReference type="Gene3D" id="3.40.630.30">
    <property type="match status" value="1"/>
</dbReference>
<dbReference type="AlphaFoldDB" id="A0A0F0I7C6"/>
<dbReference type="Proteomes" id="UP000033540">
    <property type="component" value="Unassembled WGS sequence"/>
</dbReference>